<comment type="catalytic activity">
    <reaction evidence="8 9">
        <text>tRNA(Gly) + glycine + ATP = glycyl-tRNA(Gly) + AMP + diphosphate</text>
        <dbReference type="Rhea" id="RHEA:16013"/>
        <dbReference type="Rhea" id="RHEA-COMP:9664"/>
        <dbReference type="Rhea" id="RHEA-COMP:9683"/>
        <dbReference type="ChEBI" id="CHEBI:30616"/>
        <dbReference type="ChEBI" id="CHEBI:33019"/>
        <dbReference type="ChEBI" id="CHEBI:57305"/>
        <dbReference type="ChEBI" id="CHEBI:78442"/>
        <dbReference type="ChEBI" id="CHEBI:78522"/>
        <dbReference type="ChEBI" id="CHEBI:456215"/>
        <dbReference type="EC" id="6.1.1.14"/>
    </reaction>
</comment>
<evidence type="ECO:0000313" key="10">
    <source>
        <dbReference type="EMBL" id="PXW99507.1"/>
    </source>
</evidence>
<accession>A0A318H696</accession>
<dbReference type="GO" id="GO:0005524">
    <property type="term" value="F:ATP binding"/>
    <property type="evidence" value="ECO:0007669"/>
    <property type="project" value="UniProtKB-UniRule"/>
</dbReference>
<comment type="subunit">
    <text evidence="2 9">Tetramer of two alpha and two beta subunits.</text>
</comment>
<dbReference type="InterPro" id="IPR045864">
    <property type="entry name" value="aa-tRNA-synth_II/BPL/LPL"/>
</dbReference>
<evidence type="ECO:0000256" key="8">
    <source>
        <dbReference type="ARBA" id="ARBA00047937"/>
    </source>
</evidence>
<evidence type="ECO:0000256" key="4">
    <source>
        <dbReference type="ARBA" id="ARBA00022741"/>
    </source>
</evidence>
<keyword evidence="4 9" id="KW-0547">Nucleotide-binding</keyword>
<dbReference type="Gene3D" id="1.20.58.180">
    <property type="entry name" value="Class II aaRS and biotin synthetases, domain 2"/>
    <property type="match status" value="1"/>
</dbReference>
<evidence type="ECO:0000256" key="7">
    <source>
        <dbReference type="ARBA" id="ARBA00023146"/>
    </source>
</evidence>
<dbReference type="RefSeq" id="WP_110399068.1">
    <property type="nucleotide sequence ID" value="NZ_QJJS01000001.1"/>
</dbReference>
<dbReference type="InterPro" id="IPR006194">
    <property type="entry name" value="Gly-tRNA-synth_heterodimer"/>
</dbReference>
<dbReference type="GO" id="GO:0005829">
    <property type="term" value="C:cytosol"/>
    <property type="evidence" value="ECO:0007669"/>
    <property type="project" value="TreeGrafter"/>
</dbReference>
<dbReference type="OrthoDB" id="9802183at2"/>
<dbReference type="Pfam" id="PF02091">
    <property type="entry name" value="tRNA-synt_2e"/>
    <property type="match status" value="1"/>
</dbReference>
<proteinExistence type="inferred from homology"/>
<dbReference type="PANTHER" id="PTHR30075:SF2">
    <property type="entry name" value="GLYCINE--TRNA LIGASE, CHLOROPLASTIC_MITOCHONDRIAL 2"/>
    <property type="match status" value="1"/>
</dbReference>
<evidence type="ECO:0000256" key="1">
    <source>
        <dbReference type="ARBA" id="ARBA00008226"/>
    </source>
</evidence>
<keyword evidence="5 9" id="KW-0067">ATP-binding</keyword>
<dbReference type="HAMAP" id="MF_00254">
    <property type="entry name" value="Gly_tRNA_synth_alpha"/>
    <property type="match status" value="1"/>
</dbReference>
<evidence type="ECO:0000256" key="9">
    <source>
        <dbReference type="HAMAP-Rule" id="MF_00254"/>
    </source>
</evidence>
<dbReference type="InterPro" id="IPR002310">
    <property type="entry name" value="Gly-tRNA_ligase_asu"/>
</dbReference>
<evidence type="ECO:0000313" key="11">
    <source>
        <dbReference type="Proteomes" id="UP000247811"/>
    </source>
</evidence>
<dbReference type="NCBIfam" id="TIGR00388">
    <property type="entry name" value="glyQ"/>
    <property type="match status" value="1"/>
</dbReference>
<dbReference type="EC" id="6.1.1.14" evidence="9"/>
<dbReference type="Gene3D" id="3.30.930.10">
    <property type="entry name" value="Bira Bifunctional Protein, Domain 2"/>
    <property type="match status" value="1"/>
</dbReference>
<dbReference type="GO" id="GO:0004820">
    <property type="term" value="F:glycine-tRNA ligase activity"/>
    <property type="evidence" value="ECO:0007669"/>
    <property type="project" value="UniProtKB-UniRule"/>
</dbReference>
<dbReference type="PRINTS" id="PR01044">
    <property type="entry name" value="TRNASYNTHGA"/>
</dbReference>
<dbReference type="PROSITE" id="PS50861">
    <property type="entry name" value="AA_TRNA_LIGASE_II_GLYAB"/>
    <property type="match status" value="1"/>
</dbReference>
<evidence type="ECO:0000256" key="3">
    <source>
        <dbReference type="ARBA" id="ARBA00022598"/>
    </source>
</evidence>
<dbReference type="FunFam" id="3.30.930.10:FF:000006">
    <property type="entry name" value="Glycine--tRNA ligase alpha subunit"/>
    <property type="match status" value="1"/>
</dbReference>
<evidence type="ECO:0000256" key="6">
    <source>
        <dbReference type="ARBA" id="ARBA00022917"/>
    </source>
</evidence>
<keyword evidence="6 9" id="KW-0648">Protein biosynthesis</keyword>
<dbReference type="EMBL" id="QJJS01000001">
    <property type="protein sequence ID" value="PXW99507.1"/>
    <property type="molecule type" value="Genomic_DNA"/>
</dbReference>
<sequence length="317" mass="35626">MLTFQHIILRLQDYWDRQGCALLQPYDMEVGAGTSHTATFLRALGPEPWKAAYVQPSRRPKDGRYGDNPNRLQHYYQYQVVLKPAPANILELYLGSLEALGFDLKKNDIRFVEDDWENPTLGAWGLGWEVWLNGMEVTQFTYFQQVGGIDCKPITGEITYGLERLAMYLQGVENVYDLEYAPGLKYGDVFHQNEVEQSTYNFEHSNVEFLLSAFGAHEGNAQHLITQQLALPAYEQVLKAAHTFNLLDARGAISVTERAAYIGRIRNLARSVAAAYLDSRARLGFPMAPKAWADEITAKLTAEAEKAGAKNDAKKAA</sequence>
<dbReference type="GO" id="GO:0006426">
    <property type="term" value="P:glycyl-tRNA aminoacylation"/>
    <property type="evidence" value="ECO:0007669"/>
    <property type="project" value="UniProtKB-UniRule"/>
</dbReference>
<keyword evidence="9" id="KW-0963">Cytoplasm</keyword>
<dbReference type="Proteomes" id="UP000247811">
    <property type="component" value="Unassembled WGS sequence"/>
</dbReference>
<evidence type="ECO:0000256" key="2">
    <source>
        <dbReference type="ARBA" id="ARBA00011209"/>
    </source>
</evidence>
<dbReference type="SUPFAM" id="SSF55681">
    <property type="entry name" value="Class II aaRS and biotin synthetases"/>
    <property type="match status" value="1"/>
</dbReference>
<keyword evidence="11" id="KW-1185">Reference proteome</keyword>
<dbReference type="AlphaFoldDB" id="A0A318H696"/>
<keyword evidence="7 9" id="KW-0030">Aminoacyl-tRNA synthetase</keyword>
<dbReference type="PANTHER" id="PTHR30075">
    <property type="entry name" value="GLYCYL-TRNA SYNTHETASE"/>
    <property type="match status" value="1"/>
</dbReference>
<organism evidence="10 11">
    <name type="scientific">Sphaerotilus hippei</name>
    <dbReference type="NCBI Taxonomy" id="744406"/>
    <lineage>
        <taxon>Bacteria</taxon>
        <taxon>Pseudomonadati</taxon>
        <taxon>Pseudomonadota</taxon>
        <taxon>Betaproteobacteria</taxon>
        <taxon>Burkholderiales</taxon>
        <taxon>Sphaerotilaceae</taxon>
        <taxon>Sphaerotilus</taxon>
    </lineage>
</organism>
<comment type="caution">
    <text evidence="10">The sequence shown here is derived from an EMBL/GenBank/DDBJ whole genome shotgun (WGS) entry which is preliminary data.</text>
</comment>
<comment type="similarity">
    <text evidence="1 9">Belongs to the class-II aminoacyl-tRNA synthetase family.</text>
</comment>
<protein>
    <recommendedName>
        <fullName evidence="9">Glycine--tRNA ligase alpha subunit</fullName>
        <ecNumber evidence="9">6.1.1.14</ecNumber>
    </recommendedName>
    <alternativeName>
        <fullName evidence="9">Glycyl-tRNA synthetase alpha subunit</fullName>
        <shortName evidence="9">GlyRS</shortName>
    </alternativeName>
</protein>
<keyword evidence="3 9" id="KW-0436">Ligase</keyword>
<reference evidence="10 11" key="1">
    <citation type="submission" date="2018-05" db="EMBL/GenBank/DDBJ databases">
        <title>Genomic Encyclopedia of Type Strains, Phase IV (KMG-IV): sequencing the most valuable type-strain genomes for metagenomic binning, comparative biology and taxonomic classification.</title>
        <authorList>
            <person name="Goeker M."/>
        </authorList>
    </citation>
    <scope>NUCLEOTIDE SEQUENCE [LARGE SCALE GENOMIC DNA]</scope>
    <source>
        <strain evidence="10 11">DSM 566</strain>
    </source>
</reference>
<gene>
    <name evidence="9" type="primary">glyQ</name>
    <name evidence="10" type="ORF">C7444_101337</name>
</gene>
<dbReference type="CDD" id="cd00733">
    <property type="entry name" value="GlyRS_alpha_core"/>
    <property type="match status" value="1"/>
</dbReference>
<evidence type="ECO:0000256" key="5">
    <source>
        <dbReference type="ARBA" id="ARBA00022840"/>
    </source>
</evidence>
<comment type="subcellular location">
    <subcellularLocation>
        <location evidence="9">Cytoplasm</location>
    </subcellularLocation>
</comment>
<dbReference type="NCBIfam" id="NF006827">
    <property type="entry name" value="PRK09348.1"/>
    <property type="match status" value="1"/>
</dbReference>
<name>A0A318H696_9BURK</name>